<keyword evidence="2" id="KW-0540">Nuclease</keyword>
<accession>A0A2N6T2M1</accession>
<reference evidence="2 3" key="1">
    <citation type="submission" date="2017-09" db="EMBL/GenBank/DDBJ databases">
        <title>Bacterial strain isolated from the female urinary microbiota.</title>
        <authorList>
            <person name="Thomas-White K."/>
            <person name="Kumar N."/>
            <person name="Forster S."/>
            <person name="Putonti C."/>
            <person name="Lawley T."/>
            <person name="Wolfe A.J."/>
        </authorList>
    </citation>
    <scope>NUCLEOTIDE SEQUENCE [LARGE SCALE GENOMIC DNA]</scope>
    <source>
        <strain evidence="2 3">UMB0792</strain>
    </source>
</reference>
<dbReference type="PANTHER" id="PTHR24094:SF15">
    <property type="entry name" value="AMP-DEPENDENT SYNTHETASE_LIGASE DOMAIN-CONTAINING PROTEIN-RELATED"/>
    <property type="match status" value="1"/>
</dbReference>
<dbReference type="PANTHER" id="PTHR24094">
    <property type="entry name" value="SECRETED PROTEIN"/>
    <property type="match status" value="1"/>
</dbReference>
<organism evidence="2 3">
    <name type="scientific">Corynebacterium tuscaniense</name>
    <dbReference type="NCBI Taxonomy" id="302449"/>
    <lineage>
        <taxon>Bacteria</taxon>
        <taxon>Bacillati</taxon>
        <taxon>Actinomycetota</taxon>
        <taxon>Actinomycetes</taxon>
        <taxon>Mycobacteriales</taxon>
        <taxon>Corynebacteriaceae</taxon>
        <taxon>Corynebacterium</taxon>
    </lineage>
</organism>
<dbReference type="RefSeq" id="WP_102724528.1">
    <property type="nucleotide sequence ID" value="NZ_PNHG01000023.1"/>
</dbReference>
<evidence type="ECO:0000313" key="2">
    <source>
        <dbReference type="EMBL" id="PMC63588.1"/>
    </source>
</evidence>
<sequence length="207" mass="22654">MKPFHIYLGALTALTLAVVPLPYVHTPPIDATFTLPSRPTAPDYSRAQFGDGWAYQPTGCTTRETAMATAYNQPTCSVSYTQWKPVTITDPYTGAPLPPADVELDHLFPLRAAWDMGAHSWPDEKRLTFANDPANLIVTSSTANQAKSDKLPSEWLPTARSYRCDYSRRLAAVANAYDLPVTRADKAAMRRACATLPALLGLPALPF</sequence>
<dbReference type="Proteomes" id="UP000235836">
    <property type="component" value="Unassembled WGS sequence"/>
</dbReference>
<dbReference type="EMBL" id="PNHG01000023">
    <property type="protein sequence ID" value="PMC63588.1"/>
    <property type="molecule type" value="Genomic_DNA"/>
</dbReference>
<dbReference type="Gene3D" id="1.10.30.50">
    <property type="match status" value="1"/>
</dbReference>
<feature type="domain" description="GmrSD restriction endonucleases C-terminal" evidence="1">
    <location>
        <begin position="94"/>
        <end position="191"/>
    </location>
</feature>
<keyword evidence="2" id="KW-0378">Hydrolase</keyword>
<proteinExistence type="predicted"/>
<dbReference type="AlphaFoldDB" id="A0A2N6T2M1"/>
<keyword evidence="2" id="KW-0255">Endonuclease</keyword>
<keyword evidence="3" id="KW-1185">Reference proteome</keyword>
<evidence type="ECO:0000313" key="3">
    <source>
        <dbReference type="Proteomes" id="UP000235836"/>
    </source>
</evidence>
<name>A0A2N6T2M1_9CORY</name>
<gene>
    <name evidence="2" type="ORF">CJ203_10330</name>
</gene>
<dbReference type="Pfam" id="PF07510">
    <property type="entry name" value="GmrSD_C"/>
    <property type="match status" value="1"/>
</dbReference>
<evidence type="ECO:0000259" key="1">
    <source>
        <dbReference type="Pfam" id="PF07510"/>
    </source>
</evidence>
<protein>
    <submittedName>
        <fullName evidence="2">HNH endonuclease</fullName>
    </submittedName>
</protein>
<comment type="caution">
    <text evidence="2">The sequence shown here is derived from an EMBL/GenBank/DDBJ whole genome shotgun (WGS) entry which is preliminary data.</text>
</comment>
<dbReference type="InterPro" id="IPR011089">
    <property type="entry name" value="GmrSD_C"/>
</dbReference>
<dbReference type="GO" id="GO:0004519">
    <property type="term" value="F:endonuclease activity"/>
    <property type="evidence" value="ECO:0007669"/>
    <property type="project" value="UniProtKB-KW"/>
</dbReference>